<name>A0A8S1PDY2_PARPR</name>
<dbReference type="PANTHER" id="PTHR12459">
    <property type="entry name" value="TRANSMEMBRANE PROTEIN 135-RELATED"/>
    <property type="match status" value="1"/>
</dbReference>
<evidence type="ECO:0000313" key="3">
    <source>
        <dbReference type="Proteomes" id="UP000688137"/>
    </source>
</evidence>
<evidence type="ECO:0000313" key="2">
    <source>
        <dbReference type="EMBL" id="CAD8101164.1"/>
    </source>
</evidence>
<dbReference type="InterPro" id="IPR026749">
    <property type="entry name" value="Tmem135"/>
</dbReference>
<dbReference type="EMBL" id="CAJJDM010000117">
    <property type="protein sequence ID" value="CAD8101164.1"/>
    <property type="molecule type" value="Genomic_DNA"/>
</dbReference>
<protein>
    <recommendedName>
        <fullName evidence="4">Transmembrane protein 135 N-terminal domain-containing protein</fullName>
    </recommendedName>
</protein>
<accession>A0A8S1PDY2</accession>
<dbReference type="OMA" id="IMCAIQH"/>
<dbReference type="Proteomes" id="UP000688137">
    <property type="component" value="Unassembled WGS sequence"/>
</dbReference>
<feature type="transmembrane region" description="Helical" evidence="1">
    <location>
        <begin position="165"/>
        <end position="182"/>
    </location>
</feature>
<reference evidence="2" key="1">
    <citation type="submission" date="2021-01" db="EMBL/GenBank/DDBJ databases">
        <authorList>
            <consortium name="Genoscope - CEA"/>
            <person name="William W."/>
        </authorList>
    </citation>
    <scope>NUCLEOTIDE SEQUENCE</scope>
</reference>
<keyword evidence="3" id="KW-1185">Reference proteome</keyword>
<dbReference type="AlphaFoldDB" id="A0A8S1PDY2"/>
<evidence type="ECO:0000256" key="1">
    <source>
        <dbReference type="SAM" id="Phobius"/>
    </source>
</evidence>
<dbReference type="PANTHER" id="PTHR12459:SF15">
    <property type="entry name" value="TRANSMEMBRANE PROTEIN 135"/>
    <property type="match status" value="1"/>
</dbReference>
<organism evidence="2 3">
    <name type="scientific">Paramecium primaurelia</name>
    <dbReference type="NCBI Taxonomy" id="5886"/>
    <lineage>
        <taxon>Eukaryota</taxon>
        <taxon>Sar</taxon>
        <taxon>Alveolata</taxon>
        <taxon>Ciliophora</taxon>
        <taxon>Intramacronucleata</taxon>
        <taxon>Oligohymenophorea</taxon>
        <taxon>Peniculida</taxon>
        <taxon>Parameciidae</taxon>
        <taxon>Paramecium</taxon>
    </lineage>
</organism>
<proteinExistence type="predicted"/>
<feature type="transmembrane region" description="Helical" evidence="1">
    <location>
        <begin position="80"/>
        <end position="101"/>
    </location>
</feature>
<keyword evidence="1" id="KW-1133">Transmembrane helix</keyword>
<keyword evidence="1" id="KW-0812">Transmembrane</keyword>
<evidence type="ECO:0008006" key="4">
    <source>
        <dbReference type="Google" id="ProtNLM"/>
    </source>
</evidence>
<comment type="caution">
    <text evidence="2">The sequence shown here is derived from an EMBL/GenBank/DDBJ whole genome shotgun (WGS) entry which is preliminary data.</text>
</comment>
<keyword evidence="1" id="KW-0472">Membrane</keyword>
<gene>
    <name evidence="2" type="ORF">PPRIM_AZ9-3.1.T1140142</name>
</gene>
<sequence>MSINNRGLSKEFQERIINDLGIVECNDFHDGTCLYASFVRLLQLIPKSYKYYIPIHLIPFLIFKRKRVIQRPLKTISVAFYNYAKSVLFVSLYVAICKYALCKLKNIRQKVDGLNPALAASVACSALFLESEGRRQEIALFIFPKSLETAWRLLKKRGYVSNIKGWELFLFGIAMGIINYFYHYDDAAIKSTYLTIFNNFWGKD</sequence>